<dbReference type="AlphaFoldDB" id="A0A0M3IMQ6"/>
<name>A0A0M3IMQ6_ASCLU</name>
<proteinExistence type="predicted"/>
<evidence type="ECO:0000313" key="3">
    <source>
        <dbReference type="WBParaSite" id="ALUE_0002003401-mRNA-1"/>
    </source>
</evidence>
<protein>
    <submittedName>
        <fullName evidence="3">Secreted protein</fullName>
    </submittedName>
</protein>
<keyword evidence="1" id="KW-0732">Signal</keyword>
<organism evidence="2 3">
    <name type="scientific">Ascaris lumbricoides</name>
    <name type="common">Giant roundworm</name>
    <dbReference type="NCBI Taxonomy" id="6252"/>
    <lineage>
        <taxon>Eukaryota</taxon>
        <taxon>Metazoa</taxon>
        <taxon>Ecdysozoa</taxon>
        <taxon>Nematoda</taxon>
        <taxon>Chromadorea</taxon>
        <taxon>Rhabditida</taxon>
        <taxon>Spirurina</taxon>
        <taxon>Ascaridomorpha</taxon>
        <taxon>Ascaridoidea</taxon>
        <taxon>Ascarididae</taxon>
        <taxon>Ascaris</taxon>
    </lineage>
</organism>
<feature type="chain" id="PRO_5005657326" evidence="1">
    <location>
        <begin position="25"/>
        <end position="116"/>
    </location>
</feature>
<evidence type="ECO:0000313" key="2">
    <source>
        <dbReference type="Proteomes" id="UP000036681"/>
    </source>
</evidence>
<evidence type="ECO:0000256" key="1">
    <source>
        <dbReference type="SAM" id="SignalP"/>
    </source>
</evidence>
<keyword evidence="2" id="KW-1185">Reference proteome</keyword>
<dbReference type="WBParaSite" id="ALUE_0002003401-mRNA-1">
    <property type="protein sequence ID" value="ALUE_0002003401-mRNA-1"/>
    <property type="gene ID" value="ALUE_0002003401"/>
</dbReference>
<reference evidence="3" key="1">
    <citation type="submission" date="2017-02" db="UniProtKB">
        <authorList>
            <consortium name="WormBaseParasite"/>
        </authorList>
    </citation>
    <scope>IDENTIFICATION</scope>
</reference>
<feature type="signal peptide" evidence="1">
    <location>
        <begin position="1"/>
        <end position="24"/>
    </location>
</feature>
<dbReference type="Proteomes" id="UP000036681">
    <property type="component" value="Unplaced"/>
</dbReference>
<accession>A0A0M3IMQ6</accession>
<sequence length="116" mass="13472">MTTSVLFMRVIACMLVLHFQPLFASKSPLRPVPKYPGVYESDEDEKNYYIIMKPKVVCSTCESKEDKYENPFSFFKRCGKMARGARVPEYPVKFDHLSIKNIYNEMTKDLRAGWSG</sequence>